<proteinExistence type="inferred from homology"/>
<evidence type="ECO:0000313" key="5">
    <source>
        <dbReference type="EMBL" id="GBQ92629.1"/>
    </source>
</evidence>
<keyword evidence="6" id="KW-1185">Reference proteome</keyword>
<dbReference type="Pfam" id="PF00106">
    <property type="entry name" value="adh_short"/>
    <property type="match status" value="1"/>
</dbReference>
<reference evidence="5" key="1">
    <citation type="submission" date="2013-04" db="EMBL/GenBank/DDBJ databases">
        <title>The genome sequencing project of 58 acetic acid bacteria.</title>
        <authorList>
            <person name="Okamoto-Kainuma A."/>
            <person name="Ishikawa M."/>
            <person name="Umino S."/>
            <person name="Koizumi Y."/>
            <person name="Shiwa Y."/>
            <person name="Yoshikawa H."/>
            <person name="Matsutani M."/>
            <person name="Matsushita K."/>
        </authorList>
    </citation>
    <scope>NUCLEOTIDE SEQUENCE</scope>
    <source>
        <strain evidence="5">NRIC 0535</strain>
    </source>
</reference>
<dbReference type="InterPro" id="IPR051911">
    <property type="entry name" value="SDR_oxidoreductase"/>
</dbReference>
<evidence type="ECO:0000256" key="3">
    <source>
        <dbReference type="RuleBase" id="RU000363"/>
    </source>
</evidence>
<dbReference type="PANTHER" id="PTHR43976:SF16">
    <property type="entry name" value="SHORT-CHAIN DEHYDROGENASE_REDUCTASE FAMILY PROTEIN"/>
    <property type="match status" value="1"/>
</dbReference>
<name>A0ABQ0Q5N6_9PROT</name>
<dbReference type="Gene3D" id="3.40.50.720">
    <property type="entry name" value="NAD(P)-binding Rossmann-like Domain"/>
    <property type="match status" value="1"/>
</dbReference>
<evidence type="ECO:0000313" key="6">
    <source>
        <dbReference type="Proteomes" id="UP001062776"/>
    </source>
</evidence>
<dbReference type="SUPFAM" id="SSF51735">
    <property type="entry name" value="NAD(P)-binding Rossmann-fold domains"/>
    <property type="match status" value="1"/>
</dbReference>
<gene>
    <name evidence="5" type="ORF">AA0535_2606</name>
</gene>
<dbReference type="InterPro" id="IPR002347">
    <property type="entry name" value="SDR_fam"/>
</dbReference>
<accession>A0ABQ0Q5N6</accession>
<evidence type="ECO:0000256" key="1">
    <source>
        <dbReference type="ARBA" id="ARBA00006484"/>
    </source>
</evidence>
<dbReference type="PANTHER" id="PTHR43976">
    <property type="entry name" value="SHORT CHAIN DEHYDROGENASE"/>
    <property type="match status" value="1"/>
</dbReference>
<dbReference type="InterPro" id="IPR036291">
    <property type="entry name" value="NAD(P)-bd_dom_sf"/>
</dbReference>
<evidence type="ECO:0000259" key="4">
    <source>
        <dbReference type="SMART" id="SM00822"/>
    </source>
</evidence>
<dbReference type="RefSeq" id="WP_264817058.1">
    <property type="nucleotide sequence ID" value="NZ_BAPV01000058.1"/>
</dbReference>
<dbReference type="InterPro" id="IPR057326">
    <property type="entry name" value="KR_dom"/>
</dbReference>
<comment type="similarity">
    <text evidence="1 3">Belongs to the short-chain dehydrogenases/reductases (SDR) family.</text>
</comment>
<comment type="caution">
    <text evidence="5">The sequence shown here is derived from an EMBL/GenBank/DDBJ whole genome shotgun (WGS) entry which is preliminary data.</text>
</comment>
<protein>
    <submittedName>
        <fullName evidence="5">Dehydrogenase</fullName>
    </submittedName>
</protein>
<dbReference type="CDD" id="cd05374">
    <property type="entry name" value="17beta-HSD-like_SDR_c"/>
    <property type="match status" value="1"/>
</dbReference>
<feature type="domain" description="Ketoreductase" evidence="4">
    <location>
        <begin position="2"/>
        <end position="175"/>
    </location>
</feature>
<organism evidence="5 6">
    <name type="scientific">Asaia krungthepensis NRIC 0535</name>
    <dbReference type="NCBI Taxonomy" id="1307925"/>
    <lineage>
        <taxon>Bacteria</taxon>
        <taxon>Pseudomonadati</taxon>
        <taxon>Pseudomonadota</taxon>
        <taxon>Alphaproteobacteria</taxon>
        <taxon>Acetobacterales</taxon>
        <taxon>Acetobacteraceae</taxon>
        <taxon>Asaia</taxon>
    </lineage>
</organism>
<dbReference type="PRINTS" id="PR00081">
    <property type="entry name" value="GDHRDH"/>
</dbReference>
<dbReference type="PRINTS" id="PR00080">
    <property type="entry name" value="SDRFAMILY"/>
</dbReference>
<dbReference type="EMBL" id="BAPV01000058">
    <property type="protein sequence ID" value="GBQ92629.1"/>
    <property type="molecule type" value="Genomic_DNA"/>
</dbReference>
<dbReference type="Proteomes" id="UP001062776">
    <property type="component" value="Unassembled WGS sequence"/>
</dbReference>
<evidence type="ECO:0000256" key="2">
    <source>
        <dbReference type="ARBA" id="ARBA00023002"/>
    </source>
</evidence>
<dbReference type="PROSITE" id="PS00061">
    <property type="entry name" value="ADH_SHORT"/>
    <property type="match status" value="1"/>
</dbReference>
<sequence>MNTVLITGCSSGFGLDTARLFLARGWHVVATMRHPDPALFQDAQNVTLLTMDVTDEKSVARVFESVGPLDALVNNAGIGWLNAIEGTPLPLVRRILETNLVGIIATMQAVMPQFRAKGAGVIVNVTSTVTLGALPLLSVYTASKAAVNALTESFALEAEPLGVRARLVLPGLSPETQFAANAHKLSEGGFAFPESYKVFGEGIMAQLTGGHDLVTTGQDVAEAVWRAVTDPSAPMRLYAGADAVALAEQVSRGAAS</sequence>
<dbReference type="InterPro" id="IPR020904">
    <property type="entry name" value="Sc_DH/Rdtase_CS"/>
</dbReference>
<dbReference type="SMART" id="SM00822">
    <property type="entry name" value="PKS_KR"/>
    <property type="match status" value="1"/>
</dbReference>
<keyword evidence="2" id="KW-0560">Oxidoreductase</keyword>